<dbReference type="GO" id="GO:0006364">
    <property type="term" value="P:rRNA processing"/>
    <property type="evidence" value="ECO:0007669"/>
    <property type="project" value="TreeGrafter"/>
</dbReference>
<reference evidence="7" key="1">
    <citation type="submission" date="2021-01" db="EMBL/GenBank/DDBJ databases">
        <authorList>
            <person name="Corre E."/>
            <person name="Pelletier E."/>
            <person name="Niang G."/>
            <person name="Scheremetjew M."/>
            <person name="Finn R."/>
            <person name="Kale V."/>
            <person name="Holt S."/>
            <person name="Cochrane G."/>
            <person name="Meng A."/>
            <person name="Brown T."/>
            <person name="Cohen L."/>
        </authorList>
    </citation>
    <scope>NUCLEOTIDE SEQUENCE</scope>
    <source>
        <strain evidence="7">CCAP1064/1</strain>
    </source>
</reference>
<feature type="compositionally biased region" description="Basic residues" evidence="6">
    <location>
        <begin position="346"/>
        <end position="357"/>
    </location>
</feature>
<dbReference type="EMBL" id="HBEL01029055">
    <property type="protein sequence ID" value="CAD8417351.1"/>
    <property type="molecule type" value="Transcribed_RNA"/>
</dbReference>
<accession>A0A7S0C9X8</accession>
<dbReference type="PANTHER" id="PTHR13028:SF0">
    <property type="entry name" value="RRNA-PROCESSING PROTEIN EBP2-RELATED"/>
    <property type="match status" value="1"/>
</dbReference>
<dbReference type="AlphaFoldDB" id="A0A7S0C9X8"/>
<dbReference type="InterPro" id="IPR008610">
    <property type="entry name" value="Ebp2"/>
</dbReference>
<organism evidence="7">
    <name type="scientific">Proboscia inermis</name>
    <dbReference type="NCBI Taxonomy" id="420281"/>
    <lineage>
        <taxon>Eukaryota</taxon>
        <taxon>Sar</taxon>
        <taxon>Stramenopiles</taxon>
        <taxon>Ochrophyta</taxon>
        <taxon>Bacillariophyta</taxon>
        <taxon>Coscinodiscophyceae</taxon>
        <taxon>Rhizosoleniophycidae</taxon>
        <taxon>Rhizosoleniales</taxon>
        <taxon>Rhizosoleniaceae</taxon>
        <taxon>Proboscia</taxon>
    </lineage>
</organism>
<dbReference type="Pfam" id="PF05890">
    <property type="entry name" value="Ebp2"/>
    <property type="match status" value="1"/>
</dbReference>
<sequence length="367" mass="41292">MGKKKTKTKKSNASKQKDVVDDQITNNSTSQSVLQEIEAISDEEEGTNKPVFLEENDGSGSDEDEKSEWNAEAEALRNAIAEGAFNDIGTVTPVAPFSNDEKDEEDEEETEELVNTAPPKRRENNVKAMTAKVNEIQHLKSNMPWSESFSVTSPTPLPFHDKDNALDIHDDLKREVAFYNTALASLQIARAQCTAERIPFTRPLDFFAEMVKTDSHMTKIKDRLIFETKKMEAFEQRKNNKEFKLRAKEAASNRIAEKSRTKQNHFKAVDDWKDDAKEARGKGGVDDGEYLDNLDRTKKRARADQKFGFGGSHKRGHFKIQGDRKSLNDMSGYNPKGNFDGGGTKGQKRGGNKRQGKRARDAQKSRG</sequence>
<evidence type="ECO:0000256" key="5">
    <source>
        <dbReference type="ARBA" id="ARBA00023242"/>
    </source>
</evidence>
<proteinExistence type="inferred from homology"/>
<keyword evidence="4" id="KW-0175">Coiled coil</keyword>
<evidence type="ECO:0000256" key="3">
    <source>
        <dbReference type="ARBA" id="ARBA00022517"/>
    </source>
</evidence>
<evidence type="ECO:0000313" key="7">
    <source>
        <dbReference type="EMBL" id="CAD8417351.1"/>
    </source>
</evidence>
<dbReference type="GO" id="GO:0030687">
    <property type="term" value="C:preribosome, large subunit precursor"/>
    <property type="evidence" value="ECO:0007669"/>
    <property type="project" value="TreeGrafter"/>
</dbReference>
<feature type="compositionally biased region" description="Acidic residues" evidence="6">
    <location>
        <begin position="54"/>
        <end position="66"/>
    </location>
</feature>
<feature type="compositionally biased region" description="Acidic residues" evidence="6">
    <location>
        <begin position="101"/>
        <end position="112"/>
    </location>
</feature>
<evidence type="ECO:0000256" key="1">
    <source>
        <dbReference type="ARBA" id="ARBA00004604"/>
    </source>
</evidence>
<evidence type="ECO:0000256" key="2">
    <source>
        <dbReference type="ARBA" id="ARBA00007336"/>
    </source>
</evidence>
<feature type="compositionally biased region" description="Basic and acidic residues" evidence="6">
    <location>
        <begin position="358"/>
        <end position="367"/>
    </location>
</feature>
<feature type="region of interest" description="Disordered" evidence="6">
    <location>
        <begin position="89"/>
        <end position="116"/>
    </location>
</feature>
<feature type="region of interest" description="Disordered" evidence="6">
    <location>
        <begin position="305"/>
        <end position="367"/>
    </location>
</feature>
<keyword evidence="3" id="KW-0690">Ribosome biogenesis</keyword>
<feature type="compositionally biased region" description="Basic residues" evidence="6">
    <location>
        <begin position="1"/>
        <end position="12"/>
    </location>
</feature>
<comment type="subcellular location">
    <subcellularLocation>
        <location evidence="1">Nucleus</location>
        <location evidence="1">Nucleolus</location>
    </subcellularLocation>
</comment>
<evidence type="ECO:0000256" key="4">
    <source>
        <dbReference type="ARBA" id="ARBA00023054"/>
    </source>
</evidence>
<comment type="similarity">
    <text evidence="2">Belongs to the EBP2 family.</text>
</comment>
<evidence type="ECO:0000256" key="6">
    <source>
        <dbReference type="SAM" id="MobiDB-lite"/>
    </source>
</evidence>
<dbReference type="GO" id="GO:0034399">
    <property type="term" value="C:nuclear periphery"/>
    <property type="evidence" value="ECO:0007669"/>
    <property type="project" value="TreeGrafter"/>
</dbReference>
<dbReference type="GO" id="GO:0042273">
    <property type="term" value="P:ribosomal large subunit biogenesis"/>
    <property type="evidence" value="ECO:0007669"/>
    <property type="project" value="TreeGrafter"/>
</dbReference>
<feature type="region of interest" description="Disordered" evidence="6">
    <location>
        <begin position="1"/>
        <end position="70"/>
    </location>
</feature>
<protein>
    <submittedName>
        <fullName evidence="7">Uncharacterized protein</fullName>
    </submittedName>
</protein>
<dbReference type="PANTHER" id="PTHR13028">
    <property type="entry name" value="RRNA PROCESSING PROTEIN EBNA1-BINDING PROTEIN-RELATED"/>
    <property type="match status" value="1"/>
</dbReference>
<gene>
    <name evidence="7" type="ORF">PINE0816_LOCUS13486</name>
</gene>
<feature type="compositionally biased region" description="Polar residues" evidence="6">
    <location>
        <begin position="23"/>
        <end position="34"/>
    </location>
</feature>
<dbReference type="GO" id="GO:0005730">
    <property type="term" value="C:nucleolus"/>
    <property type="evidence" value="ECO:0007669"/>
    <property type="project" value="UniProtKB-SubCell"/>
</dbReference>
<keyword evidence="5" id="KW-0539">Nucleus</keyword>
<name>A0A7S0C9X8_9STRA</name>